<gene>
    <name evidence="2" type="ORF">LSG31_04870</name>
</gene>
<reference evidence="2" key="1">
    <citation type="submission" date="2021-12" db="EMBL/GenBank/DDBJ databases">
        <title>Alicyclobacillaceae gen. nov., sp. nov., isolated from chalcocite enrichment system.</title>
        <authorList>
            <person name="Jiang Z."/>
        </authorList>
    </citation>
    <scope>NUCLEOTIDE SEQUENCE</scope>
    <source>
        <strain evidence="2">MYW30-H2</strain>
    </source>
</reference>
<feature type="transmembrane region" description="Helical" evidence="1">
    <location>
        <begin position="12"/>
        <end position="34"/>
    </location>
</feature>
<sequence length="75" mass="8008">MKQGGGGSPWRAFVLVHGVGIQLVASILIGLYGGRFFDRHFHTSPWLTIVGLVIGTSGGIFAAVKLVKAFLGDRR</sequence>
<evidence type="ECO:0000256" key="1">
    <source>
        <dbReference type="SAM" id="Phobius"/>
    </source>
</evidence>
<evidence type="ECO:0000313" key="2">
    <source>
        <dbReference type="EMBL" id="UOF91587.1"/>
    </source>
</evidence>
<organism evidence="2 3">
    <name type="scientific">Fodinisporobacter ferrooxydans</name>
    <dbReference type="NCBI Taxonomy" id="2901836"/>
    <lineage>
        <taxon>Bacteria</taxon>
        <taxon>Bacillati</taxon>
        <taxon>Bacillota</taxon>
        <taxon>Bacilli</taxon>
        <taxon>Bacillales</taxon>
        <taxon>Alicyclobacillaceae</taxon>
        <taxon>Fodinisporobacter</taxon>
    </lineage>
</organism>
<dbReference type="RefSeq" id="WP_347438280.1">
    <property type="nucleotide sequence ID" value="NZ_CP089291.1"/>
</dbReference>
<proteinExistence type="predicted"/>
<feature type="transmembrane region" description="Helical" evidence="1">
    <location>
        <begin position="46"/>
        <end position="67"/>
    </location>
</feature>
<keyword evidence="1" id="KW-0812">Transmembrane</keyword>
<evidence type="ECO:0000313" key="3">
    <source>
        <dbReference type="Proteomes" id="UP000830167"/>
    </source>
</evidence>
<dbReference type="InterPro" id="IPR032820">
    <property type="entry name" value="ATPase_put"/>
</dbReference>
<dbReference type="Pfam" id="PF09527">
    <property type="entry name" value="ATPase_gene1"/>
    <property type="match status" value="1"/>
</dbReference>
<protein>
    <submittedName>
        <fullName evidence="2">AtpZ/AtpI family protein</fullName>
    </submittedName>
</protein>
<keyword evidence="1" id="KW-1133">Transmembrane helix</keyword>
<dbReference type="Proteomes" id="UP000830167">
    <property type="component" value="Chromosome"/>
</dbReference>
<accession>A0ABY4CM63</accession>
<keyword evidence="3" id="KW-1185">Reference proteome</keyword>
<keyword evidence="1" id="KW-0472">Membrane</keyword>
<dbReference type="EMBL" id="CP089291">
    <property type="protein sequence ID" value="UOF91587.1"/>
    <property type="molecule type" value="Genomic_DNA"/>
</dbReference>
<name>A0ABY4CM63_9BACL</name>